<evidence type="ECO:0000313" key="13">
    <source>
        <dbReference type="Proteomes" id="UP000256661"/>
    </source>
</evidence>
<keyword evidence="5 9" id="KW-0812">Transmembrane</keyword>
<dbReference type="GO" id="GO:0042918">
    <property type="term" value="P:alkanesulfonate transmembrane transport"/>
    <property type="evidence" value="ECO:0007669"/>
    <property type="project" value="UniProtKB-ARBA"/>
</dbReference>
<dbReference type="NCBIfam" id="TIGR01183">
    <property type="entry name" value="ntrB"/>
    <property type="match status" value="1"/>
</dbReference>
<comment type="subcellular location">
    <subcellularLocation>
        <location evidence="1">Cell inner membrane</location>
        <topology evidence="1">Multi-pass membrane protein</topology>
    </subcellularLocation>
    <subcellularLocation>
        <location evidence="9">Cell membrane</location>
        <topology evidence="9">Multi-pass membrane protein</topology>
    </subcellularLocation>
</comment>
<dbReference type="OrthoDB" id="5458199at2"/>
<keyword evidence="6 9" id="KW-1133">Transmembrane helix</keyword>
<feature type="transmembrane region" description="Helical" evidence="9">
    <location>
        <begin position="262"/>
        <end position="280"/>
    </location>
</feature>
<dbReference type="AlphaFoldDB" id="A0A3D9SY00"/>
<dbReference type="InterPro" id="IPR035906">
    <property type="entry name" value="MetI-like_sf"/>
</dbReference>
<dbReference type="InterPro" id="IPR005889">
    <property type="entry name" value="NtrB"/>
</dbReference>
<protein>
    <submittedName>
        <fullName evidence="12">Nitrate/nitrite transport system permease protein</fullName>
    </submittedName>
</protein>
<keyword evidence="8 9" id="KW-0472">Membrane</keyword>
<evidence type="ECO:0000256" key="3">
    <source>
        <dbReference type="ARBA" id="ARBA00022475"/>
    </source>
</evidence>
<dbReference type="PANTHER" id="PTHR30151:SF7">
    <property type="entry name" value="NITRATE IMPORT PERMEASE PROTEIN NRTB"/>
    <property type="match status" value="1"/>
</dbReference>
<dbReference type="PROSITE" id="PS50928">
    <property type="entry name" value="ABC_TM1"/>
    <property type="match status" value="1"/>
</dbReference>
<evidence type="ECO:0000256" key="8">
    <source>
        <dbReference type="ARBA" id="ARBA00023136"/>
    </source>
</evidence>
<evidence type="ECO:0000256" key="4">
    <source>
        <dbReference type="ARBA" id="ARBA00022519"/>
    </source>
</evidence>
<comment type="caution">
    <text evidence="12">The sequence shown here is derived from an EMBL/GenBank/DDBJ whole genome shotgun (WGS) entry which is preliminary data.</text>
</comment>
<feature type="transmembrane region" description="Helical" evidence="9">
    <location>
        <begin position="43"/>
        <end position="61"/>
    </location>
</feature>
<feature type="transmembrane region" description="Helical" evidence="9">
    <location>
        <begin position="138"/>
        <end position="158"/>
    </location>
</feature>
<keyword evidence="2 9" id="KW-0813">Transport</keyword>
<gene>
    <name evidence="12" type="ORF">DFJ69_3350</name>
</gene>
<keyword evidence="13" id="KW-1185">Reference proteome</keyword>
<feature type="transmembrane region" description="Helical" evidence="9">
    <location>
        <begin position="164"/>
        <end position="183"/>
    </location>
</feature>
<evidence type="ECO:0000256" key="1">
    <source>
        <dbReference type="ARBA" id="ARBA00004429"/>
    </source>
</evidence>
<sequence length="294" mass="30280">MTAGTEASPGPPSSEIAPAGVSAPAGRGRGRAVTAWAARTGRATGWGLLGGAVFVAAWSLAAGTSPDVPTPAESLEAAKTLLSDPFYDAGPNDKGIGRHLVISLGRVFTGFGLAALVGIPLGLLLGTSRAAWQAVNPIVQLLRPVSPLAWFPIWLAILKSAPDAAVIVIFITALWPTLINTAAGAADIPRDQRNVARVFRFGRVAYVRHVLLPNAFPSAVTGLRLSMGIAWMVIVAVEMLSGGSGVGAFVWESYNTGNLPNVVAAIGVIGVVGLVLDTLLMRLAGRAAIQEIQA</sequence>
<dbReference type="Gene3D" id="1.10.3720.10">
    <property type="entry name" value="MetI-like"/>
    <property type="match status" value="1"/>
</dbReference>
<keyword evidence="4" id="KW-0997">Cell inner membrane</keyword>
<dbReference type="InterPro" id="IPR000515">
    <property type="entry name" value="MetI-like"/>
</dbReference>
<dbReference type="PANTHER" id="PTHR30151">
    <property type="entry name" value="ALKANE SULFONATE ABC TRANSPORTER-RELATED, MEMBRANE SUBUNIT"/>
    <property type="match status" value="1"/>
</dbReference>
<accession>A0A3D9SY00</accession>
<dbReference type="SUPFAM" id="SSF161098">
    <property type="entry name" value="MetI-like"/>
    <property type="match status" value="1"/>
</dbReference>
<reference evidence="12 13" key="1">
    <citation type="submission" date="2018-08" db="EMBL/GenBank/DDBJ databases">
        <title>Sequencing the genomes of 1000 actinobacteria strains.</title>
        <authorList>
            <person name="Klenk H.-P."/>
        </authorList>
    </citation>
    <scope>NUCLEOTIDE SEQUENCE [LARGE SCALE GENOMIC DNA]</scope>
    <source>
        <strain evidence="12 13">DSM 43927</strain>
    </source>
</reference>
<dbReference type="GO" id="GO:0015112">
    <property type="term" value="F:nitrate transmembrane transporter activity"/>
    <property type="evidence" value="ECO:0007669"/>
    <property type="project" value="InterPro"/>
</dbReference>
<dbReference type="FunFam" id="1.10.3720.10:FF:000003">
    <property type="entry name" value="Aliphatic sulfonate ABC transporter permease"/>
    <property type="match status" value="1"/>
</dbReference>
<feature type="transmembrane region" description="Helical" evidence="9">
    <location>
        <begin position="229"/>
        <end position="250"/>
    </location>
</feature>
<dbReference type="CDD" id="cd06261">
    <property type="entry name" value="TM_PBP2"/>
    <property type="match status" value="1"/>
</dbReference>
<evidence type="ECO:0000256" key="10">
    <source>
        <dbReference type="SAM" id="MobiDB-lite"/>
    </source>
</evidence>
<dbReference type="Pfam" id="PF00528">
    <property type="entry name" value="BPD_transp_1"/>
    <property type="match status" value="1"/>
</dbReference>
<dbReference type="RefSeq" id="WP_116023376.1">
    <property type="nucleotide sequence ID" value="NZ_QTTT01000001.1"/>
</dbReference>
<organism evidence="12 13">
    <name type="scientific">Thermomonospora umbrina</name>
    <dbReference type="NCBI Taxonomy" id="111806"/>
    <lineage>
        <taxon>Bacteria</taxon>
        <taxon>Bacillati</taxon>
        <taxon>Actinomycetota</taxon>
        <taxon>Actinomycetes</taxon>
        <taxon>Streptosporangiales</taxon>
        <taxon>Thermomonosporaceae</taxon>
        <taxon>Thermomonospora</taxon>
    </lineage>
</organism>
<evidence type="ECO:0000256" key="2">
    <source>
        <dbReference type="ARBA" id="ARBA00022448"/>
    </source>
</evidence>
<comment type="similarity">
    <text evidence="9">Belongs to the binding-protein-dependent transport system permease family.</text>
</comment>
<dbReference type="GO" id="GO:0005886">
    <property type="term" value="C:plasma membrane"/>
    <property type="evidence" value="ECO:0007669"/>
    <property type="project" value="UniProtKB-SubCell"/>
</dbReference>
<evidence type="ECO:0000256" key="5">
    <source>
        <dbReference type="ARBA" id="ARBA00022692"/>
    </source>
</evidence>
<proteinExistence type="inferred from homology"/>
<evidence type="ECO:0000256" key="7">
    <source>
        <dbReference type="ARBA" id="ARBA00023065"/>
    </source>
</evidence>
<keyword evidence="7" id="KW-0406">Ion transport</keyword>
<feature type="transmembrane region" description="Helical" evidence="9">
    <location>
        <begin position="107"/>
        <end position="126"/>
    </location>
</feature>
<dbReference type="GO" id="GO:0006811">
    <property type="term" value="P:monoatomic ion transport"/>
    <property type="evidence" value="ECO:0007669"/>
    <property type="project" value="UniProtKB-KW"/>
</dbReference>
<dbReference type="EMBL" id="QTTT01000001">
    <property type="protein sequence ID" value="REE97875.1"/>
    <property type="molecule type" value="Genomic_DNA"/>
</dbReference>
<dbReference type="Proteomes" id="UP000256661">
    <property type="component" value="Unassembled WGS sequence"/>
</dbReference>
<evidence type="ECO:0000313" key="12">
    <source>
        <dbReference type="EMBL" id="REE97875.1"/>
    </source>
</evidence>
<name>A0A3D9SY00_9ACTN</name>
<feature type="compositionally biased region" description="Low complexity" evidence="10">
    <location>
        <begin position="17"/>
        <end position="27"/>
    </location>
</feature>
<evidence type="ECO:0000256" key="6">
    <source>
        <dbReference type="ARBA" id="ARBA00022989"/>
    </source>
</evidence>
<evidence type="ECO:0000256" key="9">
    <source>
        <dbReference type="RuleBase" id="RU363032"/>
    </source>
</evidence>
<feature type="region of interest" description="Disordered" evidence="10">
    <location>
        <begin position="1"/>
        <end position="27"/>
    </location>
</feature>
<feature type="domain" description="ABC transmembrane type-1" evidence="11">
    <location>
        <begin position="100"/>
        <end position="281"/>
    </location>
</feature>
<keyword evidence="3" id="KW-1003">Cell membrane</keyword>
<evidence type="ECO:0000259" key="11">
    <source>
        <dbReference type="PROSITE" id="PS50928"/>
    </source>
</evidence>